<evidence type="ECO:0000256" key="7">
    <source>
        <dbReference type="ARBA" id="ARBA00022884"/>
    </source>
</evidence>
<evidence type="ECO:0000256" key="3">
    <source>
        <dbReference type="ARBA" id="ARBA00006678"/>
    </source>
</evidence>
<dbReference type="GO" id="GO:0071038">
    <property type="term" value="P:TRAMP-dependent tRNA surveillance pathway"/>
    <property type="evidence" value="ECO:0007669"/>
    <property type="project" value="TreeGrafter"/>
</dbReference>
<keyword evidence="7" id="KW-0694">RNA-binding</keyword>
<dbReference type="InterPro" id="IPR027408">
    <property type="entry name" value="PNPase/RNase_PH_dom_sf"/>
</dbReference>
<gene>
    <name evidence="11" type="ORF">GOMPHAMPRED_008121</name>
</gene>
<evidence type="ECO:0000256" key="6">
    <source>
        <dbReference type="ARBA" id="ARBA00022835"/>
    </source>
</evidence>
<keyword evidence="12" id="KW-1185">Reference proteome</keyword>
<dbReference type="GO" id="GO:0035925">
    <property type="term" value="F:mRNA 3'-UTR AU-rich region binding"/>
    <property type="evidence" value="ECO:0007669"/>
    <property type="project" value="TreeGrafter"/>
</dbReference>
<organism evidence="11 12">
    <name type="scientific">Gomphillus americanus</name>
    <dbReference type="NCBI Taxonomy" id="1940652"/>
    <lineage>
        <taxon>Eukaryota</taxon>
        <taxon>Fungi</taxon>
        <taxon>Dikarya</taxon>
        <taxon>Ascomycota</taxon>
        <taxon>Pezizomycotina</taxon>
        <taxon>Lecanoromycetes</taxon>
        <taxon>OSLEUM clade</taxon>
        <taxon>Ostropomycetidae</taxon>
        <taxon>Ostropales</taxon>
        <taxon>Graphidaceae</taxon>
        <taxon>Gomphilloideae</taxon>
        <taxon>Gomphillus</taxon>
    </lineage>
</organism>
<keyword evidence="4" id="KW-0963">Cytoplasm</keyword>
<dbReference type="PANTHER" id="PTHR11097">
    <property type="entry name" value="EXOSOME COMPLEX EXONUCLEASE RIBOSOMAL RNA PROCESSING PROTEIN"/>
    <property type="match status" value="1"/>
</dbReference>
<evidence type="ECO:0000313" key="11">
    <source>
        <dbReference type="EMBL" id="CAF9914285.1"/>
    </source>
</evidence>
<dbReference type="EMBL" id="CAJPDQ010000009">
    <property type="protein sequence ID" value="CAF9914285.1"/>
    <property type="molecule type" value="Genomic_DNA"/>
</dbReference>
<dbReference type="InterPro" id="IPR020568">
    <property type="entry name" value="Ribosomal_Su5_D2-typ_SF"/>
</dbReference>
<dbReference type="GO" id="GO:0005730">
    <property type="term" value="C:nucleolus"/>
    <property type="evidence" value="ECO:0007669"/>
    <property type="project" value="UniProtKB-SubCell"/>
</dbReference>
<dbReference type="GO" id="GO:0071035">
    <property type="term" value="P:nuclear polyadenylation-dependent rRNA catabolic process"/>
    <property type="evidence" value="ECO:0007669"/>
    <property type="project" value="TreeGrafter"/>
</dbReference>
<evidence type="ECO:0000256" key="5">
    <source>
        <dbReference type="ARBA" id="ARBA00022552"/>
    </source>
</evidence>
<sequence length="334" mass="36412">MTIQLSSSESGTSPSLSLSLPPSTYAKLLPLSFLAAHLPETRPSGRSPSEFRQTTLHTGSLTHAHGSAVVRIGDTAVVCGVRGEILRASDTNIPDDFSGDDSERISTLGLLIPNVELSTGCNPAFLPGNAPGSTAQGLLQRLITLLKVGSVVGFEELCIYEDRSELIASDDKMQDEPEKREVRAYFTLYIDILFLSLSGSAFDTAWMALLAALKDTKLPTARWDRDSEGALCDPRPENYKKLRVQRFPVALSWAVFSETKSKLNVVLVDADDFEESCCDEGGLIVMDIDQTTGQELLLRVEKYGGGVVAIAEMKTILSIASKRWKEWDALLKGR</sequence>
<keyword evidence="5" id="KW-0698">rRNA processing</keyword>
<dbReference type="OrthoDB" id="45882at2759"/>
<dbReference type="SUPFAM" id="SSF55666">
    <property type="entry name" value="Ribonuclease PH domain 2-like"/>
    <property type="match status" value="1"/>
</dbReference>
<dbReference type="AlphaFoldDB" id="A0A8H3IFU9"/>
<evidence type="ECO:0000256" key="8">
    <source>
        <dbReference type="ARBA" id="ARBA00023242"/>
    </source>
</evidence>
<comment type="similarity">
    <text evidence="3">Belongs to the RNase PH family.</text>
</comment>
<dbReference type="GO" id="GO:0034476">
    <property type="term" value="P:U5 snRNA 3'-end processing"/>
    <property type="evidence" value="ECO:0007669"/>
    <property type="project" value="TreeGrafter"/>
</dbReference>
<dbReference type="InterPro" id="IPR001247">
    <property type="entry name" value="ExoRNase_PH_dom1"/>
</dbReference>
<accession>A0A8H3IFU9</accession>
<dbReference type="SUPFAM" id="SSF54211">
    <property type="entry name" value="Ribosomal protein S5 domain 2-like"/>
    <property type="match status" value="1"/>
</dbReference>
<dbReference type="Proteomes" id="UP000664169">
    <property type="component" value="Unassembled WGS sequence"/>
</dbReference>
<dbReference type="GO" id="GO:0000177">
    <property type="term" value="C:cytoplasmic exosome (RNase complex)"/>
    <property type="evidence" value="ECO:0007669"/>
    <property type="project" value="TreeGrafter"/>
</dbReference>
<evidence type="ECO:0000259" key="10">
    <source>
        <dbReference type="Pfam" id="PF01138"/>
    </source>
</evidence>
<name>A0A8H3IFU9_9LECA</name>
<proteinExistence type="inferred from homology"/>
<evidence type="ECO:0000256" key="2">
    <source>
        <dbReference type="ARBA" id="ARBA00004604"/>
    </source>
</evidence>
<dbReference type="GO" id="GO:0000176">
    <property type="term" value="C:nuclear exosome (RNase complex)"/>
    <property type="evidence" value="ECO:0007669"/>
    <property type="project" value="TreeGrafter"/>
</dbReference>
<dbReference type="GO" id="GO:0034473">
    <property type="term" value="P:U1 snRNA 3'-end processing"/>
    <property type="evidence" value="ECO:0007669"/>
    <property type="project" value="TreeGrafter"/>
</dbReference>
<keyword evidence="8" id="KW-0539">Nucleus</keyword>
<protein>
    <recommendedName>
        <fullName evidence="9">Ribosomal RNA-processing protein 43</fullName>
    </recommendedName>
</protein>
<feature type="domain" description="Exoribonuclease phosphorolytic" evidence="10">
    <location>
        <begin position="50"/>
        <end position="219"/>
    </location>
</feature>
<evidence type="ECO:0000256" key="9">
    <source>
        <dbReference type="ARBA" id="ARBA00030617"/>
    </source>
</evidence>
<evidence type="ECO:0000313" key="12">
    <source>
        <dbReference type="Proteomes" id="UP000664169"/>
    </source>
</evidence>
<evidence type="ECO:0000256" key="1">
    <source>
        <dbReference type="ARBA" id="ARBA00004496"/>
    </source>
</evidence>
<evidence type="ECO:0000256" key="4">
    <source>
        <dbReference type="ARBA" id="ARBA00022490"/>
    </source>
</evidence>
<dbReference type="PANTHER" id="PTHR11097:SF9">
    <property type="entry name" value="EXOSOME COMPLEX COMPONENT RRP43"/>
    <property type="match status" value="1"/>
</dbReference>
<dbReference type="GO" id="GO:0071028">
    <property type="term" value="P:nuclear mRNA surveillance"/>
    <property type="evidence" value="ECO:0007669"/>
    <property type="project" value="TreeGrafter"/>
</dbReference>
<dbReference type="GO" id="GO:0000467">
    <property type="term" value="P:exonucleolytic trimming to generate mature 3'-end of 5.8S rRNA from tricistronic rRNA transcript (SSU-rRNA, 5.8S rRNA, LSU-rRNA)"/>
    <property type="evidence" value="ECO:0007669"/>
    <property type="project" value="TreeGrafter"/>
</dbReference>
<reference evidence="11" key="1">
    <citation type="submission" date="2021-03" db="EMBL/GenBank/DDBJ databases">
        <authorList>
            <person name="Tagirdzhanova G."/>
        </authorList>
    </citation>
    <scope>NUCLEOTIDE SEQUENCE</scope>
</reference>
<dbReference type="Pfam" id="PF01138">
    <property type="entry name" value="RNase_PH"/>
    <property type="match status" value="1"/>
</dbReference>
<dbReference type="GO" id="GO:0016075">
    <property type="term" value="P:rRNA catabolic process"/>
    <property type="evidence" value="ECO:0007669"/>
    <property type="project" value="TreeGrafter"/>
</dbReference>
<dbReference type="GO" id="GO:0034475">
    <property type="term" value="P:U4 snRNA 3'-end processing"/>
    <property type="evidence" value="ECO:0007669"/>
    <property type="project" value="TreeGrafter"/>
</dbReference>
<comment type="subcellular location">
    <subcellularLocation>
        <location evidence="1">Cytoplasm</location>
    </subcellularLocation>
    <subcellularLocation>
        <location evidence="2">Nucleus</location>
        <location evidence="2">Nucleolus</location>
    </subcellularLocation>
</comment>
<keyword evidence="6" id="KW-0271">Exosome</keyword>
<dbReference type="InterPro" id="IPR036345">
    <property type="entry name" value="ExoRNase_PH_dom2_sf"/>
</dbReference>
<dbReference type="InterPro" id="IPR050590">
    <property type="entry name" value="Exosome_comp_Rrp42_subfam"/>
</dbReference>
<dbReference type="Gene3D" id="3.30.230.70">
    <property type="entry name" value="GHMP Kinase, N-terminal domain"/>
    <property type="match status" value="1"/>
</dbReference>
<comment type="caution">
    <text evidence="11">The sequence shown here is derived from an EMBL/GenBank/DDBJ whole genome shotgun (WGS) entry which is preliminary data.</text>
</comment>